<sequence>MAKKRGKTSKIKTIELYDLTGGMNLATSPEFIKDNEVVELTNMEFDIEGNKLRTRRGLGSPLYSFDSPIDYIYNDYELNDYFIFLRNKKIYRYEFGKTPIYIGSLNGITTKPSCSKWGGNLLIASGSKLQEYNYQSVREITNSPDCDIVFTRSGRVVVAKTGSDLLIYSAVGDADSWDINSNDESARKDVNIGYKDGGDIVAVAELASDLLVFKSNGLIYDVQNEPEDWSITLLGNNSDFITRYACRNINSDIVFLSTRGLKSLQSSQIYANFQTKDIGTNINPDLKKKVDNPFISDLRRTKQMVVSGYSRRELFVLHYGLKAFVRWVFPYDITSVCENQYHVLVSGNDGNTGHLFELSFNNTTDNGNKISQLIKSKELRDTHKLNAYRTYIDVEAEQNGTGTIKINDTVMVHNWTQEEQQKEFKTQILSPILRFSFETDDPIIFKYISFDVVLQREAMVSESSQGGGRKGMRKAYRRKNNHDDFLKGIGKKGGSPYG</sequence>
<evidence type="ECO:0000313" key="3">
    <source>
        <dbReference type="Proteomes" id="UP000029628"/>
    </source>
</evidence>
<name>A0A096CQB6_9FIRM</name>
<evidence type="ECO:0000256" key="1">
    <source>
        <dbReference type="SAM" id="MobiDB-lite"/>
    </source>
</evidence>
<dbReference type="RefSeq" id="WP_038151991.1">
    <property type="nucleotide sequence ID" value="NZ_JRNT01000008.1"/>
</dbReference>
<organism evidence="2 3">
    <name type="scientific">Veillonella montpellierensis DNF00314</name>
    <dbReference type="NCBI Taxonomy" id="1401067"/>
    <lineage>
        <taxon>Bacteria</taxon>
        <taxon>Bacillati</taxon>
        <taxon>Bacillota</taxon>
        <taxon>Negativicutes</taxon>
        <taxon>Veillonellales</taxon>
        <taxon>Veillonellaceae</taxon>
        <taxon>Veillonella</taxon>
    </lineage>
</organism>
<dbReference type="eggNOG" id="ENOG5032WD1">
    <property type="taxonomic scope" value="Bacteria"/>
</dbReference>
<accession>A0A096CQB6</accession>
<gene>
    <name evidence="2" type="ORF">HMPREF0872_03755</name>
</gene>
<evidence type="ECO:0000313" key="2">
    <source>
        <dbReference type="EMBL" id="KGF47529.1"/>
    </source>
</evidence>
<dbReference type="Proteomes" id="UP000029628">
    <property type="component" value="Unassembled WGS sequence"/>
</dbReference>
<dbReference type="AlphaFoldDB" id="A0A096CQB6"/>
<feature type="compositionally biased region" description="Basic residues" evidence="1">
    <location>
        <begin position="470"/>
        <end position="480"/>
    </location>
</feature>
<protein>
    <submittedName>
        <fullName evidence="2">Uncharacterized protein</fullName>
    </submittedName>
</protein>
<feature type="region of interest" description="Disordered" evidence="1">
    <location>
        <begin position="462"/>
        <end position="498"/>
    </location>
</feature>
<proteinExistence type="predicted"/>
<comment type="caution">
    <text evidence="2">The sequence shown here is derived from an EMBL/GenBank/DDBJ whole genome shotgun (WGS) entry which is preliminary data.</text>
</comment>
<dbReference type="EMBL" id="JRNT01000008">
    <property type="protein sequence ID" value="KGF47529.1"/>
    <property type="molecule type" value="Genomic_DNA"/>
</dbReference>
<reference evidence="2 3" key="1">
    <citation type="submission" date="2014-07" db="EMBL/GenBank/DDBJ databases">
        <authorList>
            <person name="McCorrison J."/>
            <person name="Sanka R."/>
            <person name="Torralba M."/>
            <person name="Gillis M."/>
            <person name="Haft D.H."/>
            <person name="Methe B."/>
            <person name="Sutton G."/>
            <person name="Nelson K.E."/>
        </authorList>
    </citation>
    <scope>NUCLEOTIDE SEQUENCE [LARGE SCALE GENOMIC DNA]</scope>
    <source>
        <strain evidence="2 3">DNF00314</strain>
    </source>
</reference>
<keyword evidence="3" id="KW-1185">Reference proteome</keyword>